<dbReference type="Proteomes" id="UP000792457">
    <property type="component" value="Unassembled WGS sequence"/>
</dbReference>
<dbReference type="InterPro" id="IPR057985">
    <property type="entry name" value="TPR_PSMD3_N"/>
</dbReference>
<reference evidence="4" key="2">
    <citation type="submission" date="2017-10" db="EMBL/GenBank/DDBJ databases">
        <title>Ladona fulva Genome sequencing and assembly.</title>
        <authorList>
            <person name="Murali S."/>
            <person name="Richards S."/>
            <person name="Bandaranaike D."/>
            <person name="Bellair M."/>
            <person name="Blankenburg K."/>
            <person name="Chao H."/>
            <person name="Dinh H."/>
            <person name="Doddapaneni H."/>
            <person name="Dugan-Rocha S."/>
            <person name="Elkadiri S."/>
            <person name="Gnanaolivu R."/>
            <person name="Hernandez B."/>
            <person name="Skinner E."/>
            <person name="Javaid M."/>
            <person name="Lee S."/>
            <person name="Li M."/>
            <person name="Ming W."/>
            <person name="Munidasa M."/>
            <person name="Muniz J."/>
            <person name="Nguyen L."/>
            <person name="Hughes D."/>
            <person name="Osuji N."/>
            <person name="Pu L.-L."/>
            <person name="Puazo M."/>
            <person name="Qu C."/>
            <person name="Quiroz J."/>
            <person name="Raj R."/>
            <person name="Weissenberger G."/>
            <person name="Xin Y."/>
            <person name="Zou X."/>
            <person name="Han Y."/>
            <person name="Worley K."/>
            <person name="Muzny D."/>
            <person name="Gibbs R."/>
        </authorList>
    </citation>
    <scope>NUCLEOTIDE SEQUENCE</scope>
    <source>
        <strain evidence="4">Sampled in the wild</strain>
    </source>
</reference>
<gene>
    <name evidence="4" type="ORF">J437_LFUL007684</name>
</gene>
<keyword evidence="5" id="KW-1185">Reference proteome</keyword>
<name>A0A8K0NYD8_LADFU</name>
<dbReference type="EMBL" id="KZ308290">
    <property type="protein sequence ID" value="KAG8226611.1"/>
    <property type="molecule type" value="Genomic_DNA"/>
</dbReference>
<dbReference type="GO" id="GO:0006511">
    <property type="term" value="P:ubiquitin-dependent protein catabolic process"/>
    <property type="evidence" value="ECO:0007669"/>
    <property type="project" value="TreeGrafter"/>
</dbReference>
<evidence type="ECO:0000313" key="5">
    <source>
        <dbReference type="Proteomes" id="UP000792457"/>
    </source>
</evidence>
<comment type="caution">
    <text evidence="4">The sequence shown here is derived from an EMBL/GenBank/DDBJ whole genome shotgun (WGS) entry which is preliminary data.</text>
</comment>
<keyword evidence="2" id="KW-1133">Transmembrane helix</keyword>
<dbReference type="InterPro" id="IPR011990">
    <property type="entry name" value="TPR-like_helical_dom_sf"/>
</dbReference>
<feature type="domain" description="26S proteasome non-ATPase regulatory subunit 3 N-terminal TPR repeats" evidence="3">
    <location>
        <begin position="31"/>
        <end position="305"/>
    </location>
</feature>
<dbReference type="InterPro" id="IPR050756">
    <property type="entry name" value="CSN3"/>
</dbReference>
<feature type="region of interest" description="Disordered" evidence="1">
    <location>
        <begin position="104"/>
        <end position="129"/>
    </location>
</feature>
<dbReference type="GO" id="GO:0008541">
    <property type="term" value="C:proteasome regulatory particle, lid subcomplex"/>
    <property type="evidence" value="ECO:0007669"/>
    <property type="project" value="TreeGrafter"/>
</dbReference>
<protein>
    <recommendedName>
        <fullName evidence="3">26S proteasome non-ATPase regulatory subunit 3 N-terminal TPR repeats domain-containing protein</fullName>
    </recommendedName>
</protein>
<keyword evidence="2" id="KW-0472">Membrane</keyword>
<evidence type="ECO:0000256" key="2">
    <source>
        <dbReference type="SAM" id="Phobius"/>
    </source>
</evidence>
<dbReference type="PANTHER" id="PTHR10758:SF2">
    <property type="entry name" value="26S PROTEASOME NON-ATPASE REGULATORY SUBUNIT 3"/>
    <property type="match status" value="1"/>
</dbReference>
<feature type="transmembrane region" description="Helical" evidence="2">
    <location>
        <begin position="355"/>
        <end position="376"/>
    </location>
</feature>
<accession>A0A8K0NYD8</accession>
<evidence type="ECO:0000313" key="4">
    <source>
        <dbReference type="EMBL" id="KAG8226611.1"/>
    </source>
</evidence>
<sequence>MVAAAETVQDVEMKSADSPLADDGADKKETDMVTLEDIREHARQMDRAVQSKEPRFALRVLRLLPHTRRRLTQPTLRRIINAFYTPGNQRDVLLSFVDEPTEAEAQAVPPPVTQRPVSKRAGAAGGASSLQQAQPLPEVDAYLHLLVLVKLIDAHKYEEAVRCSDLLMSKVSSQNRRSIDLVAAKCYFYFSRAYELTNQLDKIRGFLHKRLQTATLRSDFEGQAVLINCLLRNYLHYNLYDQADKLVSKSVFPESASNNEWARFLYYLGRIKATQLEYSAAHKHLVQAARKAPQYTAVGFKQTVSVDTYLFMFMINLGFKYPTLHLFKSINTQLISYVDVTGSCFTMGLMKEEKFIVIILIFIWCGKANSLLYYHYKFHCIYELLGEFVPSAD</sequence>
<dbReference type="SMART" id="SM00753">
    <property type="entry name" value="PAM"/>
    <property type="match status" value="1"/>
</dbReference>
<dbReference type="Pfam" id="PF25573">
    <property type="entry name" value="TPR_PSMD3_N"/>
    <property type="match status" value="1"/>
</dbReference>
<keyword evidence="2" id="KW-0812">Transmembrane</keyword>
<dbReference type="PANTHER" id="PTHR10758">
    <property type="entry name" value="26S PROTEASOME NON-ATPASE REGULATORY SUBUNIT 3/COP9 SIGNALOSOME COMPLEX SUBUNIT 3"/>
    <property type="match status" value="1"/>
</dbReference>
<feature type="region of interest" description="Disordered" evidence="1">
    <location>
        <begin position="1"/>
        <end position="26"/>
    </location>
</feature>
<dbReference type="OrthoDB" id="1713558at2759"/>
<organism evidence="4 5">
    <name type="scientific">Ladona fulva</name>
    <name type="common">Scarce chaser dragonfly</name>
    <name type="synonym">Libellula fulva</name>
    <dbReference type="NCBI Taxonomy" id="123851"/>
    <lineage>
        <taxon>Eukaryota</taxon>
        <taxon>Metazoa</taxon>
        <taxon>Ecdysozoa</taxon>
        <taxon>Arthropoda</taxon>
        <taxon>Hexapoda</taxon>
        <taxon>Insecta</taxon>
        <taxon>Pterygota</taxon>
        <taxon>Palaeoptera</taxon>
        <taxon>Odonata</taxon>
        <taxon>Epiprocta</taxon>
        <taxon>Anisoptera</taxon>
        <taxon>Libelluloidea</taxon>
        <taxon>Libellulidae</taxon>
        <taxon>Ladona</taxon>
    </lineage>
</organism>
<evidence type="ECO:0000256" key="1">
    <source>
        <dbReference type="SAM" id="MobiDB-lite"/>
    </source>
</evidence>
<proteinExistence type="predicted"/>
<dbReference type="AlphaFoldDB" id="A0A8K0NYD8"/>
<evidence type="ECO:0000259" key="3">
    <source>
        <dbReference type="Pfam" id="PF25573"/>
    </source>
</evidence>
<dbReference type="Gene3D" id="1.25.40.10">
    <property type="entry name" value="Tetratricopeptide repeat domain"/>
    <property type="match status" value="1"/>
</dbReference>
<reference evidence="4" key="1">
    <citation type="submission" date="2013-04" db="EMBL/GenBank/DDBJ databases">
        <authorList>
            <person name="Qu J."/>
            <person name="Murali S.C."/>
            <person name="Bandaranaike D."/>
            <person name="Bellair M."/>
            <person name="Blankenburg K."/>
            <person name="Chao H."/>
            <person name="Dinh H."/>
            <person name="Doddapaneni H."/>
            <person name="Downs B."/>
            <person name="Dugan-Rocha S."/>
            <person name="Elkadiri S."/>
            <person name="Gnanaolivu R.D."/>
            <person name="Hernandez B."/>
            <person name="Javaid M."/>
            <person name="Jayaseelan J.C."/>
            <person name="Lee S."/>
            <person name="Li M."/>
            <person name="Ming W."/>
            <person name="Munidasa M."/>
            <person name="Muniz J."/>
            <person name="Nguyen L."/>
            <person name="Ongeri F."/>
            <person name="Osuji N."/>
            <person name="Pu L.-L."/>
            <person name="Puazo M."/>
            <person name="Qu C."/>
            <person name="Quiroz J."/>
            <person name="Raj R."/>
            <person name="Weissenberger G."/>
            <person name="Xin Y."/>
            <person name="Zou X."/>
            <person name="Han Y."/>
            <person name="Richards S."/>
            <person name="Worley K."/>
            <person name="Muzny D."/>
            <person name="Gibbs R."/>
        </authorList>
    </citation>
    <scope>NUCLEOTIDE SEQUENCE</scope>
    <source>
        <strain evidence="4">Sampled in the wild</strain>
    </source>
</reference>